<organism evidence="2 3">
    <name type="scientific">Bradyrhizobium diversitatis</name>
    <dbReference type="NCBI Taxonomy" id="2755406"/>
    <lineage>
        <taxon>Bacteria</taxon>
        <taxon>Pseudomonadati</taxon>
        <taxon>Pseudomonadota</taxon>
        <taxon>Alphaproteobacteria</taxon>
        <taxon>Hyphomicrobiales</taxon>
        <taxon>Nitrobacteraceae</taxon>
        <taxon>Bradyrhizobium</taxon>
    </lineage>
</organism>
<dbReference type="RefSeq" id="WP_197965831.1">
    <property type="nucleotide sequence ID" value="NZ_JACEGD010000008.1"/>
</dbReference>
<protein>
    <recommendedName>
        <fullName evidence="4">DUF2254 domain-containing protein</fullName>
    </recommendedName>
</protein>
<feature type="transmembrane region" description="Helical" evidence="1">
    <location>
        <begin position="44"/>
        <end position="68"/>
    </location>
</feature>
<reference evidence="2 3" key="1">
    <citation type="submission" date="2020-07" db="EMBL/GenBank/DDBJ databases">
        <title>Bradyrhizobium diversity isolated from nodules of indigenous legumes of Western Australia.</title>
        <authorList>
            <person name="Klepa M.S."/>
        </authorList>
    </citation>
    <scope>NUCLEOTIDE SEQUENCE [LARGE SCALE GENOMIC DNA]</scope>
    <source>
        <strain evidence="2 3">CNPSo 4019</strain>
    </source>
</reference>
<feature type="transmembrane region" description="Helical" evidence="1">
    <location>
        <begin position="6"/>
        <end position="24"/>
    </location>
</feature>
<feature type="transmembrane region" description="Helical" evidence="1">
    <location>
        <begin position="297"/>
        <end position="318"/>
    </location>
</feature>
<comment type="caution">
    <text evidence="2">The sequence shown here is derived from an EMBL/GenBank/DDBJ whole genome shotgun (WGS) entry which is preliminary data.</text>
</comment>
<evidence type="ECO:0000256" key="1">
    <source>
        <dbReference type="SAM" id="Phobius"/>
    </source>
</evidence>
<feature type="transmembrane region" description="Helical" evidence="1">
    <location>
        <begin position="406"/>
        <end position="427"/>
    </location>
</feature>
<dbReference type="EMBL" id="JACEGD010000008">
    <property type="protein sequence ID" value="MBH5386442.1"/>
    <property type="molecule type" value="Genomic_DNA"/>
</dbReference>
<keyword evidence="1" id="KW-1133">Transmembrane helix</keyword>
<keyword evidence="1" id="KW-0472">Membrane</keyword>
<feature type="transmembrane region" description="Helical" evidence="1">
    <location>
        <begin position="363"/>
        <end position="386"/>
    </location>
</feature>
<feature type="transmembrane region" description="Helical" evidence="1">
    <location>
        <begin position="324"/>
        <end position="351"/>
    </location>
</feature>
<feature type="transmembrane region" description="Helical" evidence="1">
    <location>
        <begin position="80"/>
        <end position="101"/>
    </location>
</feature>
<proteinExistence type="predicted"/>
<sequence length="539" mass="59650">MYGFDPSIVALGLGAIAICIVSAIDFHAPFETVEIRYAVMRDRYYFAVLAYVTIAVVFYVFMVIQIRWLTNQLYPGRDAGLLVAVPATIAFMVLAPHLPVLSRVIGLLRTMMQTLARYPQAVETVIVAIARSPIRVTERAKPELQRELEGYGVPARLIEKALNQDDEVLAAGATAMIMQVASLHTSFVDLRGNPRFEKFFRARKAAFDELERQYRRMLRRSARALLLTEDIMVSDVDARELVLEISDFIAEECEDLRVAYQRRLAEATLSVVDRRDSRTELISSFGYQTVLPQPLPFAPLVTIFVLDFAVSVAPLFFLDLPKKFAVGSLAGGLSSLAHAVALTISIFFAIYPKAATNFARPSLYALPWSSYVVFGACSYLAGNFILWLTYNTIPIAEGWLAKNHPFAASSLFSLIFLVNTLVLSILLDVRLRADRLDYHEARLKDGAAHAVVMASLMFSLLVSFVLVTRAFGLEMPSIPLSWYAGIVASFGILGFVVGYLVPSTAEAYIESNKMIRKSSALDGNLLGWAAPASQSTVKP</sequence>
<dbReference type="Proteomes" id="UP001194539">
    <property type="component" value="Unassembled WGS sequence"/>
</dbReference>
<gene>
    <name evidence="2" type="ORF">H1B27_09105</name>
</gene>
<evidence type="ECO:0000313" key="3">
    <source>
        <dbReference type="Proteomes" id="UP001194539"/>
    </source>
</evidence>
<keyword evidence="3" id="KW-1185">Reference proteome</keyword>
<feature type="transmembrane region" description="Helical" evidence="1">
    <location>
        <begin position="447"/>
        <end position="468"/>
    </location>
</feature>
<feature type="transmembrane region" description="Helical" evidence="1">
    <location>
        <begin position="480"/>
        <end position="501"/>
    </location>
</feature>
<keyword evidence="1" id="KW-0812">Transmembrane</keyword>
<evidence type="ECO:0000313" key="2">
    <source>
        <dbReference type="EMBL" id="MBH5386442.1"/>
    </source>
</evidence>
<name>A0ABS0NZK8_9BRAD</name>
<accession>A0ABS0NZK8</accession>
<evidence type="ECO:0008006" key="4">
    <source>
        <dbReference type="Google" id="ProtNLM"/>
    </source>
</evidence>